<dbReference type="Gene3D" id="2.40.30.170">
    <property type="match status" value="1"/>
</dbReference>
<evidence type="ECO:0000259" key="6">
    <source>
        <dbReference type="Pfam" id="PF25967"/>
    </source>
</evidence>
<feature type="domain" description="Multidrug resistance protein MdtA-like beta-barrel" evidence="5">
    <location>
        <begin position="248"/>
        <end position="330"/>
    </location>
</feature>
<dbReference type="Pfam" id="PF25967">
    <property type="entry name" value="RND-MFP_C"/>
    <property type="match status" value="1"/>
</dbReference>
<dbReference type="Proteomes" id="UP000315252">
    <property type="component" value="Unassembled WGS sequence"/>
</dbReference>
<dbReference type="Gene3D" id="1.10.287.470">
    <property type="entry name" value="Helix hairpin bin"/>
    <property type="match status" value="1"/>
</dbReference>
<feature type="domain" description="Multidrug resistance protein MdtA-like barrel-sandwich hybrid" evidence="4">
    <location>
        <begin position="103"/>
        <end position="237"/>
    </location>
</feature>
<dbReference type="PANTHER" id="PTHR30158">
    <property type="entry name" value="ACRA/E-RELATED COMPONENT OF DRUG EFFLUX TRANSPORTER"/>
    <property type="match status" value="1"/>
</dbReference>
<evidence type="ECO:0000313" key="8">
    <source>
        <dbReference type="Proteomes" id="UP000315252"/>
    </source>
</evidence>
<sequence>MVATNRVSTYVRRFKTNRFPESLTKRTSGLPERQVSWGIAMQFRHFAIASLVVTAVAIGSGTRERPALAQQAAEPPSVIVVPAERRDITPTFSYLGRAEAVDTVELRARVSGFLEKRNFREGTEIKAGEVLFEIERDTYEITVQQREADLTGAKATLQNAQADFSRKETLVKRGTASEASLDSARATLGTGRASVLQAEAALRAANLDLSYTEVISPIDGKISRARYSVGNFVGPNSEPLATVISLDPIYVTIAVSEKQLIEARRQGINLDNPVVAPSLQLSDGSFYEHPGEFDYLDSTVNQSTDTVTARAVFPNPERLLLPGEFVTVVVRQITPQSAVVIPQASVQKDQKGYFVLVVDRANKVEVRRVTLGDQVEMDWVVNDGLTEGEQVIVQGLQKVQPEMLVNPVTMTGGGQG</sequence>
<dbReference type="FunFam" id="2.40.420.20:FF:000001">
    <property type="entry name" value="Efflux RND transporter periplasmic adaptor subunit"/>
    <property type="match status" value="1"/>
</dbReference>
<feature type="domain" description="Multidrug resistance protein MdtA-like C-terminal permuted SH3" evidence="6">
    <location>
        <begin position="338"/>
        <end position="398"/>
    </location>
</feature>
<protein>
    <submittedName>
        <fullName evidence="7">Efflux RND transporter periplasmic adaptor subunit</fullName>
    </submittedName>
</protein>
<evidence type="ECO:0000259" key="3">
    <source>
        <dbReference type="Pfam" id="PF25876"/>
    </source>
</evidence>
<dbReference type="InterPro" id="IPR006143">
    <property type="entry name" value="RND_pump_MFP"/>
</dbReference>
<dbReference type="Gene3D" id="2.40.50.100">
    <property type="match status" value="1"/>
</dbReference>
<dbReference type="GO" id="GO:0046677">
    <property type="term" value="P:response to antibiotic"/>
    <property type="evidence" value="ECO:0007669"/>
    <property type="project" value="TreeGrafter"/>
</dbReference>
<comment type="subcellular location">
    <subcellularLocation>
        <location evidence="1">Cell envelope</location>
    </subcellularLocation>
</comment>
<dbReference type="InterPro" id="IPR058625">
    <property type="entry name" value="MdtA-like_BSH"/>
</dbReference>
<comment type="caution">
    <text evidence="7">The sequence shown here is derived from an EMBL/GenBank/DDBJ whole genome shotgun (WGS) entry which is preliminary data.</text>
</comment>
<dbReference type="Pfam" id="PF25876">
    <property type="entry name" value="HH_MFP_RND"/>
    <property type="match status" value="1"/>
</dbReference>
<gene>
    <name evidence="7" type="ORF">FKG95_10750</name>
</gene>
<evidence type="ECO:0000313" key="7">
    <source>
        <dbReference type="EMBL" id="TQV80636.1"/>
    </source>
</evidence>
<dbReference type="SUPFAM" id="SSF111369">
    <property type="entry name" value="HlyD-like secretion proteins"/>
    <property type="match status" value="1"/>
</dbReference>
<dbReference type="Gene3D" id="2.40.420.20">
    <property type="match status" value="1"/>
</dbReference>
<reference evidence="7 8" key="1">
    <citation type="submission" date="2019-06" db="EMBL/GenBank/DDBJ databases">
        <title>Whole genome sequence for Rhodospirillaceae sp. R148.</title>
        <authorList>
            <person name="Wang G."/>
        </authorList>
    </citation>
    <scope>NUCLEOTIDE SEQUENCE [LARGE SCALE GENOMIC DNA]</scope>
    <source>
        <strain evidence="7 8">R148</strain>
    </source>
</reference>
<comment type="similarity">
    <text evidence="2">Belongs to the membrane fusion protein (MFP) (TC 8.A.1) family.</text>
</comment>
<dbReference type="Pfam" id="PF25917">
    <property type="entry name" value="BSH_RND"/>
    <property type="match status" value="1"/>
</dbReference>
<dbReference type="AlphaFoldDB" id="A0A545TTU3"/>
<dbReference type="GO" id="GO:0005886">
    <property type="term" value="C:plasma membrane"/>
    <property type="evidence" value="ECO:0007669"/>
    <property type="project" value="UniProtKB-SubCell"/>
</dbReference>
<evidence type="ECO:0000256" key="2">
    <source>
        <dbReference type="ARBA" id="ARBA00009477"/>
    </source>
</evidence>
<accession>A0A545TTU3</accession>
<dbReference type="OrthoDB" id="9800613at2"/>
<keyword evidence="8" id="KW-1185">Reference proteome</keyword>
<proteinExistence type="inferred from homology"/>
<evidence type="ECO:0000259" key="5">
    <source>
        <dbReference type="Pfam" id="PF25944"/>
    </source>
</evidence>
<dbReference type="InterPro" id="IPR058624">
    <property type="entry name" value="MdtA-like_HH"/>
</dbReference>
<organism evidence="7 8">
    <name type="scientific">Denitrobaculum tricleocarpae</name>
    <dbReference type="NCBI Taxonomy" id="2591009"/>
    <lineage>
        <taxon>Bacteria</taxon>
        <taxon>Pseudomonadati</taxon>
        <taxon>Pseudomonadota</taxon>
        <taxon>Alphaproteobacteria</taxon>
        <taxon>Rhodospirillales</taxon>
        <taxon>Rhodospirillaceae</taxon>
        <taxon>Denitrobaculum</taxon>
    </lineage>
</organism>
<evidence type="ECO:0000259" key="4">
    <source>
        <dbReference type="Pfam" id="PF25917"/>
    </source>
</evidence>
<dbReference type="InterPro" id="IPR058627">
    <property type="entry name" value="MdtA-like_C"/>
</dbReference>
<feature type="domain" description="Multidrug resistance protein MdtA-like alpha-helical hairpin" evidence="3">
    <location>
        <begin position="143"/>
        <end position="212"/>
    </location>
</feature>
<dbReference type="Pfam" id="PF25944">
    <property type="entry name" value="Beta-barrel_RND"/>
    <property type="match status" value="1"/>
</dbReference>
<dbReference type="NCBIfam" id="TIGR01730">
    <property type="entry name" value="RND_mfp"/>
    <property type="match status" value="1"/>
</dbReference>
<name>A0A545TTU3_9PROT</name>
<dbReference type="GO" id="GO:0022857">
    <property type="term" value="F:transmembrane transporter activity"/>
    <property type="evidence" value="ECO:0007669"/>
    <property type="project" value="InterPro"/>
</dbReference>
<dbReference type="InterPro" id="IPR058626">
    <property type="entry name" value="MdtA-like_b-barrel"/>
</dbReference>
<dbReference type="EMBL" id="VHSH01000003">
    <property type="protein sequence ID" value="TQV80636.1"/>
    <property type="molecule type" value="Genomic_DNA"/>
</dbReference>
<evidence type="ECO:0000256" key="1">
    <source>
        <dbReference type="ARBA" id="ARBA00004196"/>
    </source>
</evidence>